<keyword evidence="2" id="KW-0812">Transmembrane</keyword>
<dbReference type="AlphaFoldDB" id="A0A914W3G1"/>
<organism evidence="3 4">
    <name type="scientific">Plectus sambesii</name>
    <dbReference type="NCBI Taxonomy" id="2011161"/>
    <lineage>
        <taxon>Eukaryota</taxon>
        <taxon>Metazoa</taxon>
        <taxon>Ecdysozoa</taxon>
        <taxon>Nematoda</taxon>
        <taxon>Chromadorea</taxon>
        <taxon>Plectida</taxon>
        <taxon>Plectina</taxon>
        <taxon>Plectoidea</taxon>
        <taxon>Plectidae</taxon>
        <taxon>Plectus</taxon>
    </lineage>
</organism>
<proteinExistence type="predicted"/>
<reference evidence="4" key="1">
    <citation type="submission" date="2022-11" db="UniProtKB">
        <authorList>
            <consortium name="WormBaseParasite"/>
        </authorList>
    </citation>
    <scope>IDENTIFICATION</scope>
</reference>
<dbReference type="Proteomes" id="UP000887566">
    <property type="component" value="Unplaced"/>
</dbReference>
<feature type="region of interest" description="Disordered" evidence="1">
    <location>
        <begin position="102"/>
        <end position="126"/>
    </location>
</feature>
<evidence type="ECO:0000313" key="4">
    <source>
        <dbReference type="WBParaSite" id="PSAMB.scaffold294size58623.g4474.t1"/>
    </source>
</evidence>
<keyword evidence="2" id="KW-0472">Membrane</keyword>
<sequence>MVRPVVNAVQLLGFLASMTALSVLAGVGIFWMKSELVCAVDTPQSWIVRLLRGEPDKVSSFVFRALPFVVAYNLLLSSCVFVFCVWRSRAGVSVHRAPKSRCSNRRADAEREPLTESSSSKASWTTAQTSVTLMGPMEERRARVRLPMDISYYDNCHQAVSEAEFRQQLADETRLRRAADLAGF</sequence>
<evidence type="ECO:0000313" key="3">
    <source>
        <dbReference type="Proteomes" id="UP000887566"/>
    </source>
</evidence>
<protein>
    <submittedName>
        <fullName evidence="4">Uncharacterized protein</fullName>
    </submittedName>
</protein>
<dbReference type="WBParaSite" id="PSAMB.scaffold294size58623.g4474.t1">
    <property type="protein sequence ID" value="PSAMB.scaffold294size58623.g4474.t1"/>
    <property type="gene ID" value="PSAMB.scaffold294size58623.g4474"/>
</dbReference>
<name>A0A914W3G1_9BILA</name>
<accession>A0A914W3G1</accession>
<evidence type="ECO:0000256" key="1">
    <source>
        <dbReference type="SAM" id="MobiDB-lite"/>
    </source>
</evidence>
<feature type="compositionally biased region" description="Polar residues" evidence="1">
    <location>
        <begin position="115"/>
        <end position="126"/>
    </location>
</feature>
<keyword evidence="3" id="KW-1185">Reference proteome</keyword>
<feature type="transmembrane region" description="Helical" evidence="2">
    <location>
        <begin position="61"/>
        <end position="86"/>
    </location>
</feature>
<keyword evidence="2" id="KW-1133">Transmembrane helix</keyword>
<evidence type="ECO:0000256" key="2">
    <source>
        <dbReference type="SAM" id="Phobius"/>
    </source>
</evidence>
<feature type="compositionally biased region" description="Basic and acidic residues" evidence="1">
    <location>
        <begin position="105"/>
        <end position="114"/>
    </location>
</feature>
<feature type="transmembrane region" description="Helical" evidence="2">
    <location>
        <begin position="12"/>
        <end position="32"/>
    </location>
</feature>